<reference evidence="1" key="2">
    <citation type="journal article" date="2023" name="Food Microbiol.">
        <title>Evaluation of the fermentation potential of lactic acid bacteria isolated from herbs, fruits and vegetables as starter cultures in nut-based milk alternatives.</title>
        <authorList>
            <person name="Huang W."/>
            <person name="Dong A."/>
            <person name="Pham H.T."/>
            <person name="Zhou C."/>
            <person name="Huo Z."/>
            <person name="Watjen A.P."/>
            <person name="Prakash S."/>
            <person name="Bang-Berthelsen C.H."/>
            <person name="Turner M.S."/>
        </authorList>
    </citation>
    <scope>NUCLEOTIDE SEQUENCE</scope>
    <source>
        <strain evidence="1">581</strain>
    </source>
</reference>
<organism evidence="1 2">
    <name type="scientific">Lactococcus lactis</name>
    <dbReference type="NCBI Taxonomy" id="1358"/>
    <lineage>
        <taxon>Bacteria</taxon>
        <taxon>Bacillati</taxon>
        <taxon>Bacillota</taxon>
        <taxon>Bacilli</taxon>
        <taxon>Lactobacillales</taxon>
        <taxon>Streptococcaceae</taxon>
        <taxon>Lactococcus</taxon>
    </lineage>
</organism>
<proteinExistence type="predicted"/>
<dbReference type="EMBL" id="JAOWLP010000004">
    <property type="protein sequence ID" value="MDG4981264.1"/>
    <property type="molecule type" value="Genomic_DNA"/>
</dbReference>
<reference evidence="1" key="1">
    <citation type="submission" date="2022-10" db="EMBL/GenBank/DDBJ databases">
        <authorList>
            <person name="Turner M.S."/>
            <person name="Huang W."/>
        </authorList>
    </citation>
    <scope>NUCLEOTIDE SEQUENCE</scope>
    <source>
        <strain evidence="1">581</strain>
    </source>
</reference>
<dbReference type="Proteomes" id="UP001152656">
    <property type="component" value="Unassembled WGS sequence"/>
</dbReference>
<name>A0A9X4ND63_9LACT</name>
<comment type="caution">
    <text evidence="1">The sequence shown here is derived from an EMBL/GenBank/DDBJ whole genome shotgun (WGS) entry which is preliminary data.</text>
</comment>
<protein>
    <submittedName>
        <fullName evidence="1">Uncharacterized protein</fullName>
    </submittedName>
</protein>
<evidence type="ECO:0000313" key="1">
    <source>
        <dbReference type="EMBL" id="MDG4981264.1"/>
    </source>
</evidence>
<accession>A0A9X4ND63</accession>
<gene>
    <name evidence="1" type="ORF">OGZ39_06290</name>
</gene>
<evidence type="ECO:0000313" key="2">
    <source>
        <dbReference type="Proteomes" id="UP001152656"/>
    </source>
</evidence>
<dbReference type="AlphaFoldDB" id="A0A9X4ND63"/>
<sequence>MVQEPMVKKKAVLGLVLVLIGITGYAEMNFREYGIYYASNIPQGSTKVPILTEVFRRTEFLVPPITKQLEFDIK</sequence>
<dbReference type="RefSeq" id="WP_412005386.1">
    <property type="nucleotide sequence ID" value="NZ_JBKOPK010000001.1"/>
</dbReference>